<accession>A0A9P0GH47</accession>
<dbReference type="PANTHER" id="PTHR47331:SF5">
    <property type="entry name" value="RIBONUCLEASE H"/>
    <property type="match status" value="1"/>
</dbReference>
<organism evidence="2 3">
    <name type="scientific">Psylliodes chrysocephalus</name>
    <dbReference type="NCBI Taxonomy" id="3402493"/>
    <lineage>
        <taxon>Eukaryota</taxon>
        <taxon>Metazoa</taxon>
        <taxon>Ecdysozoa</taxon>
        <taxon>Arthropoda</taxon>
        <taxon>Hexapoda</taxon>
        <taxon>Insecta</taxon>
        <taxon>Pterygota</taxon>
        <taxon>Neoptera</taxon>
        <taxon>Endopterygota</taxon>
        <taxon>Coleoptera</taxon>
        <taxon>Polyphaga</taxon>
        <taxon>Cucujiformia</taxon>
        <taxon>Chrysomeloidea</taxon>
        <taxon>Chrysomelidae</taxon>
        <taxon>Galerucinae</taxon>
        <taxon>Alticini</taxon>
        <taxon>Psylliodes</taxon>
    </lineage>
</organism>
<gene>
    <name evidence="2" type="ORF">PSYICH_LOCUS10463</name>
</gene>
<evidence type="ECO:0000313" key="2">
    <source>
        <dbReference type="EMBL" id="CAH1109580.1"/>
    </source>
</evidence>
<dbReference type="Pfam" id="PF03564">
    <property type="entry name" value="DUF1759"/>
    <property type="match status" value="1"/>
</dbReference>
<sequence length="465" mass="53810">MKIFLLFLRVQQCYDNGQTLENDPNNNSRTKSFEILYLNFPKTVEAYNTIIQDIVILKQKLFPDQPVVYDSFEELYGVIEYYAAKLLPKPTTDHSQTVSNSSSSNIQAGNNNHPKIHMPKIELVKFDGEDIAFKAEKLNYLLGSLSGKALKTCNNFEAIPSNYDLIWHLLEETYNDKKYLDNLYLDRLWNFKGLSVSNPSSLHTFLEKFDTNVTAIKRLNLNDLQDYILYYIAISKLPQETINSFELIRPNDDVPKYDELIKFIRHHSRIVVKPEKTRNFHLPPYSSKANEYSRYSKTFLTHNTMPKFSCLVCPQEQHYLKDCNVFKSWPFDKKFKLVKDKNLCINCFSNNHRVGICPSKFRCSQCHMKRHTLLHKVNESSIGNCADEVIPAHANTSNSSQINPQPGSQSSQMYCTLLNKFKNKSQIVVLSTVVVRVIDKWNKFQNVRMLLDNGSMSNLLTMACC</sequence>
<reference evidence="2" key="1">
    <citation type="submission" date="2022-01" db="EMBL/GenBank/DDBJ databases">
        <authorList>
            <person name="King R."/>
        </authorList>
    </citation>
    <scope>NUCLEOTIDE SEQUENCE</scope>
</reference>
<proteinExistence type="predicted"/>
<dbReference type="PANTHER" id="PTHR47331">
    <property type="entry name" value="PHD-TYPE DOMAIN-CONTAINING PROTEIN"/>
    <property type="match status" value="1"/>
</dbReference>
<feature type="region of interest" description="Disordered" evidence="1">
    <location>
        <begin position="93"/>
        <end position="112"/>
    </location>
</feature>
<protein>
    <submittedName>
        <fullName evidence="2">Uncharacterized protein</fullName>
    </submittedName>
</protein>
<evidence type="ECO:0000256" key="1">
    <source>
        <dbReference type="SAM" id="MobiDB-lite"/>
    </source>
</evidence>
<dbReference type="EMBL" id="OV651816">
    <property type="protein sequence ID" value="CAH1109580.1"/>
    <property type="molecule type" value="Genomic_DNA"/>
</dbReference>
<dbReference type="OrthoDB" id="6768243at2759"/>
<dbReference type="AlphaFoldDB" id="A0A9P0GH47"/>
<dbReference type="Proteomes" id="UP001153636">
    <property type="component" value="Chromosome 4"/>
</dbReference>
<dbReference type="InterPro" id="IPR005312">
    <property type="entry name" value="DUF1759"/>
</dbReference>
<name>A0A9P0GH47_9CUCU</name>
<keyword evidence="3" id="KW-1185">Reference proteome</keyword>
<feature type="compositionally biased region" description="Low complexity" evidence="1">
    <location>
        <begin position="99"/>
        <end position="112"/>
    </location>
</feature>
<evidence type="ECO:0000313" key="3">
    <source>
        <dbReference type="Proteomes" id="UP001153636"/>
    </source>
</evidence>